<reference evidence="2" key="1">
    <citation type="journal article" date="2019" name="Int. J. Syst. Evol. Microbiol.">
        <title>The Global Catalogue of Microorganisms (GCM) 10K type strain sequencing project: providing services to taxonomists for standard genome sequencing and annotation.</title>
        <authorList>
            <consortium name="The Broad Institute Genomics Platform"/>
            <consortium name="The Broad Institute Genome Sequencing Center for Infectious Disease"/>
            <person name="Wu L."/>
            <person name="Ma J."/>
        </authorList>
    </citation>
    <scope>NUCLEOTIDE SEQUENCE [LARGE SCALE GENOMIC DNA]</scope>
    <source>
        <strain evidence="2">JCM 17593</strain>
    </source>
</reference>
<evidence type="ECO:0000313" key="2">
    <source>
        <dbReference type="Proteomes" id="UP001500213"/>
    </source>
</evidence>
<keyword evidence="2" id="KW-1185">Reference proteome</keyword>
<dbReference type="Proteomes" id="UP001500213">
    <property type="component" value="Unassembled WGS sequence"/>
</dbReference>
<protein>
    <submittedName>
        <fullName evidence="1">PmoA family protein</fullName>
    </submittedName>
</protein>
<comment type="caution">
    <text evidence="1">The sequence shown here is derived from an EMBL/GenBank/DDBJ whole genome shotgun (WGS) entry which is preliminary data.</text>
</comment>
<dbReference type="EMBL" id="BAABBX010000017">
    <property type="protein sequence ID" value="GAA4194866.1"/>
    <property type="molecule type" value="Genomic_DNA"/>
</dbReference>
<proteinExistence type="predicted"/>
<dbReference type="RefSeq" id="WP_344778554.1">
    <property type="nucleotide sequence ID" value="NZ_BAABBX010000017.1"/>
</dbReference>
<gene>
    <name evidence="1" type="ORF">GCM10022288_30920</name>
</gene>
<accession>A0ABP8B0G8</accession>
<dbReference type="Pfam" id="PF14100">
    <property type="entry name" value="DUF6807"/>
    <property type="match status" value="1"/>
</dbReference>
<dbReference type="InterPro" id="IPR029475">
    <property type="entry name" value="DUF6807"/>
</dbReference>
<name>A0ABP8B0G8_9MICO</name>
<sequence>MASHSGSLSLLHDVGSEVSVRARSERAETELLRYVYRPTEAQYESPRPYLHPVRTRSGKLVTTFRPHDHVWHKGIALSLPNVGPHNFWGGPTYTRATGYADLGNNGSMEHTELLEASVDQASVDQASASHGSATFSHRLTWVSEPAAGEAAGLPIVDEARTIRAVVGEREDAWTLTWSSTITNVSGAPLRIGSPTTEGRDNAGYGGLFWRGPRSFTGGYMVGADGTEGEELRGTQSLWAGFSGKHDEIDAASTVVVIDGTYGSGLPTTWFARSEPFACLNPAPFFDEARTLEADESLALDYAVVIADGASDAARMSELADAGAEVLAEAGVTIPTSGATASAAAVEKEPAR</sequence>
<evidence type="ECO:0000313" key="1">
    <source>
        <dbReference type="EMBL" id="GAA4194866.1"/>
    </source>
</evidence>
<organism evidence="1 2">
    <name type="scientific">Gryllotalpicola kribbensis</name>
    <dbReference type="NCBI Taxonomy" id="993084"/>
    <lineage>
        <taxon>Bacteria</taxon>
        <taxon>Bacillati</taxon>
        <taxon>Actinomycetota</taxon>
        <taxon>Actinomycetes</taxon>
        <taxon>Micrococcales</taxon>
        <taxon>Microbacteriaceae</taxon>
        <taxon>Gryllotalpicola</taxon>
    </lineage>
</organism>